<dbReference type="NCBIfam" id="TIGR00481">
    <property type="entry name" value="YbhB/YbcL family Raf kinase inhibitor-like protein"/>
    <property type="match status" value="1"/>
</dbReference>
<gene>
    <name evidence="1" type="ORF">SAMN05444142_1066</name>
</gene>
<dbReference type="AlphaFoldDB" id="A0A1H0ENI2"/>
<evidence type="ECO:0008006" key="3">
    <source>
        <dbReference type="Google" id="ProtNLM"/>
    </source>
</evidence>
<dbReference type="Pfam" id="PF01161">
    <property type="entry name" value="PBP"/>
    <property type="match status" value="1"/>
</dbReference>
<evidence type="ECO:0000313" key="1">
    <source>
        <dbReference type="EMBL" id="SHK50922.1"/>
    </source>
</evidence>
<accession>A0A1H0ENI2</accession>
<keyword evidence="2" id="KW-1185">Reference proteome</keyword>
<dbReference type="CDD" id="cd00865">
    <property type="entry name" value="PEBP_bact_arch"/>
    <property type="match status" value="1"/>
</dbReference>
<reference evidence="1 2" key="1">
    <citation type="submission" date="2016-11" db="EMBL/GenBank/DDBJ databases">
        <authorList>
            <person name="Varghese N."/>
            <person name="Submissions S."/>
        </authorList>
    </citation>
    <scope>NUCLEOTIDE SEQUENCE [LARGE SCALE GENOMIC DNA]</scope>
    <source>
        <strain evidence="1 2">DSM 29620</strain>
    </source>
</reference>
<proteinExistence type="predicted"/>
<dbReference type="SUPFAM" id="SSF49777">
    <property type="entry name" value="PEBP-like"/>
    <property type="match status" value="1"/>
</dbReference>
<organism evidence="1 2">
    <name type="scientific">Lutimaribacter pacificus</name>
    <dbReference type="NCBI Taxonomy" id="391948"/>
    <lineage>
        <taxon>Bacteria</taxon>
        <taxon>Pseudomonadati</taxon>
        <taxon>Pseudomonadota</taxon>
        <taxon>Alphaproteobacteria</taxon>
        <taxon>Rhodobacterales</taxon>
        <taxon>Roseobacteraceae</taxon>
        <taxon>Lutimaribacter</taxon>
    </lineage>
</organism>
<dbReference type="InterPro" id="IPR005247">
    <property type="entry name" value="YbhB_YbcL/LppC-like"/>
</dbReference>
<dbReference type="RefSeq" id="WP_149787395.1">
    <property type="nucleotide sequence ID" value="NZ_FNIO01000002.1"/>
</dbReference>
<dbReference type="InterPro" id="IPR036610">
    <property type="entry name" value="PEBP-like_sf"/>
</dbReference>
<dbReference type="Gene3D" id="3.90.280.10">
    <property type="entry name" value="PEBP-like"/>
    <property type="match status" value="1"/>
</dbReference>
<evidence type="ECO:0000313" key="2">
    <source>
        <dbReference type="Proteomes" id="UP000324252"/>
    </source>
</evidence>
<dbReference type="PANTHER" id="PTHR30289:SF1">
    <property type="entry name" value="PEBP (PHOSPHATIDYLETHANOLAMINE-BINDING PROTEIN) FAMILY PROTEIN"/>
    <property type="match status" value="1"/>
</dbReference>
<dbReference type="OrthoDB" id="9797506at2"/>
<dbReference type="InterPro" id="IPR008914">
    <property type="entry name" value="PEBP"/>
</dbReference>
<protein>
    <recommendedName>
        <fullName evidence="3">Phospholipid-binding protein, PBP family</fullName>
    </recommendedName>
</protein>
<dbReference type="PANTHER" id="PTHR30289">
    <property type="entry name" value="UNCHARACTERIZED PROTEIN YBCL-RELATED"/>
    <property type="match status" value="1"/>
</dbReference>
<dbReference type="Proteomes" id="UP000324252">
    <property type="component" value="Unassembled WGS sequence"/>
</dbReference>
<name>A0A1H0ENI2_9RHOB</name>
<dbReference type="EMBL" id="FQZZ01000006">
    <property type="protein sequence ID" value="SHK50922.1"/>
    <property type="molecule type" value="Genomic_DNA"/>
</dbReference>
<sequence>MSQDTSALKLNVVGVPENGTIPETFIFNDWGCTGDNKSPGLEWSGAPEGTKSFAITVYDPAAPTGSGFWHWVIFNIPASVSSIPEDVRNNGGVPAPAIEGRTDWGAPGYGGPVPPPGDDPHPYVFTIHALGVEALPLDDQASAAMVGFMIHQNKLASATFTAYYGR</sequence>